<organism evidence="2 4">
    <name type="scientific">Phytohabitans rumicis</name>
    <dbReference type="NCBI Taxonomy" id="1076125"/>
    <lineage>
        <taxon>Bacteria</taxon>
        <taxon>Bacillati</taxon>
        <taxon>Actinomycetota</taxon>
        <taxon>Actinomycetes</taxon>
        <taxon>Micromonosporales</taxon>
        <taxon>Micromonosporaceae</taxon>
    </lineage>
</organism>
<gene>
    <name evidence="2" type="ORF">Prum_007310</name>
    <name evidence="3" type="ORF">Prum_013090</name>
</gene>
<evidence type="ECO:0008006" key="5">
    <source>
        <dbReference type="Google" id="ProtNLM"/>
    </source>
</evidence>
<sequence length="201" mass="21549">MGLGTWSLTRDLTDGAAWAGVAGLFCGFAQAALSAASYLRRSEASWRDAEGLADNLAQIVQAEWLGEVAARHLRDPKVLPLSWTSTRGDLDERPHRVVRDRLAGRMDGRFDDVVVQLADGYRRIPSGRLVIVGEPGAGKTVLAMLLTLGLLKARASGAPVPVLLAASSWDPVREGLDDWVVRTLADSYYAGRSVGDPTPVA</sequence>
<dbReference type="RefSeq" id="WP_173073884.1">
    <property type="nucleotide sequence ID" value="NZ_BLPG01000001.1"/>
</dbReference>
<protein>
    <recommendedName>
        <fullName evidence="5">NACHT domain-containing protein</fullName>
    </recommendedName>
</protein>
<reference evidence="2 4" key="2">
    <citation type="submission" date="2020-03" db="EMBL/GenBank/DDBJ databases">
        <authorList>
            <person name="Ichikawa N."/>
            <person name="Kimura A."/>
            <person name="Kitahashi Y."/>
            <person name="Uohara A."/>
        </authorList>
    </citation>
    <scope>NUCLEOTIDE SEQUENCE [LARGE SCALE GENOMIC DNA]</scope>
    <source>
        <strain evidence="2 4">NBRC 108638</strain>
    </source>
</reference>
<evidence type="ECO:0000313" key="4">
    <source>
        <dbReference type="Proteomes" id="UP000482960"/>
    </source>
</evidence>
<dbReference type="SUPFAM" id="SSF52540">
    <property type="entry name" value="P-loop containing nucleoside triphosphate hydrolases"/>
    <property type="match status" value="1"/>
</dbReference>
<reference evidence="2 4" key="1">
    <citation type="submission" date="2020-03" db="EMBL/GenBank/DDBJ databases">
        <title>Whole genome shotgun sequence of Phytohabitans rumicis NBRC 108638.</title>
        <authorList>
            <person name="Komaki H."/>
            <person name="Tamura T."/>
        </authorList>
    </citation>
    <scope>NUCLEOTIDE SEQUENCE [LARGE SCALE GENOMIC DNA]</scope>
    <source>
        <strain evidence="2 4">NBRC 108638</strain>
    </source>
</reference>
<proteinExistence type="predicted"/>
<dbReference type="EMBL" id="BLPG01000001">
    <property type="protein sequence ID" value="GFJ87089.1"/>
    <property type="molecule type" value="Genomic_DNA"/>
</dbReference>
<evidence type="ECO:0000256" key="1">
    <source>
        <dbReference type="SAM" id="Phobius"/>
    </source>
</evidence>
<accession>A0A6V8KXP2</accession>
<comment type="caution">
    <text evidence="2">The sequence shown here is derived from an EMBL/GenBank/DDBJ whole genome shotgun (WGS) entry which is preliminary data.</text>
</comment>
<dbReference type="EMBL" id="BLPG01000001">
    <property type="protein sequence ID" value="GFJ87667.1"/>
    <property type="molecule type" value="Genomic_DNA"/>
</dbReference>
<keyword evidence="4" id="KW-1185">Reference proteome</keyword>
<dbReference type="AlphaFoldDB" id="A0A6V8KXP2"/>
<feature type="transmembrane region" description="Helical" evidence="1">
    <location>
        <begin position="16"/>
        <end position="39"/>
    </location>
</feature>
<keyword evidence="1" id="KW-0812">Transmembrane</keyword>
<keyword evidence="1" id="KW-1133">Transmembrane helix</keyword>
<evidence type="ECO:0000313" key="3">
    <source>
        <dbReference type="EMBL" id="GFJ87667.1"/>
    </source>
</evidence>
<name>A0A6V8KXP2_9ACTN</name>
<dbReference type="Proteomes" id="UP000482960">
    <property type="component" value="Unassembled WGS sequence"/>
</dbReference>
<evidence type="ECO:0000313" key="2">
    <source>
        <dbReference type="EMBL" id="GFJ87089.1"/>
    </source>
</evidence>
<dbReference type="InterPro" id="IPR027417">
    <property type="entry name" value="P-loop_NTPase"/>
</dbReference>
<keyword evidence="1" id="KW-0472">Membrane</keyword>